<feature type="signal peptide" evidence="2">
    <location>
        <begin position="1"/>
        <end position="16"/>
    </location>
</feature>
<organism evidence="3 4">
    <name type="scientific">Coemansia pectinata</name>
    <dbReference type="NCBI Taxonomy" id="1052879"/>
    <lineage>
        <taxon>Eukaryota</taxon>
        <taxon>Fungi</taxon>
        <taxon>Fungi incertae sedis</taxon>
        <taxon>Zoopagomycota</taxon>
        <taxon>Kickxellomycotina</taxon>
        <taxon>Kickxellomycetes</taxon>
        <taxon>Kickxellales</taxon>
        <taxon>Kickxellaceae</taxon>
        <taxon>Coemansia</taxon>
    </lineage>
</organism>
<evidence type="ECO:0000313" key="4">
    <source>
        <dbReference type="Proteomes" id="UP001140011"/>
    </source>
</evidence>
<dbReference type="OrthoDB" id="5585116at2759"/>
<gene>
    <name evidence="3" type="ORF">GGI19_007061</name>
</gene>
<dbReference type="AlphaFoldDB" id="A0A9W8L5Z2"/>
<sequence>MKLAAAAAFFATAVFGAQTASSVEPNQACVKACQVAPEDQRETCMRVCSQFAEQGINFAPATATTHSSVPAAKQTTPAASSPAKSSVMSKATDSPAATSSGASAMSSGSTESMVKSQGEDNAEDHASASVKSMSLANDAHTVSRLGAAALVLVAVALF</sequence>
<accession>A0A9W8L5Z2</accession>
<feature type="compositionally biased region" description="Polar residues" evidence="1">
    <location>
        <begin position="64"/>
        <end position="76"/>
    </location>
</feature>
<comment type="caution">
    <text evidence="3">The sequence shown here is derived from an EMBL/GenBank/DDBJ whole genome shotgun (WGS) entry which is preliminary data.</text>
</comment>
<dbReference type="EMBL" id="JANBUH010002131">
    <property type="protein sequence ID" value="KAJ2740720.1"/>
    <property type="molecule type" value="Genomic_DNA"/>
</dbReference>
<evidence type="ECO:0000256" key="1">
    <source>
        <dbReference type="SAM" id="MobiDB-lite"/>
    </source>
</evidence>
<feature type="region of interest" description="Disordered" evidence="1">
    <location>
        <begin position="64"/>
        <end position="129"/>
    </location>
</feature>
<evidence type="ECO:0000256" key="2">
    <source>
        <dbReference type="SAM" id="SignalP"/>
    </source>
</evidence>
<dbReference type="Proteomes" id="UP001140011">
    <property type="component" value="Unassembled WGS sequence"/>
</dbReference>
<reference evidence="3" key="1">
    <citation type="submission" date="2022-07" db="EMBL/GenBank/DDBJ databases">
        <title>Phylogenomic reconstructions and comparative analyses of Kickxellomycotina fungi.</title>
        <authorList>
            <person name="Reynolds N.K."/>
            <person name="Stajich J.E."/>
            <person name="Barry K."/>
            <person name="Grigoriev I.V."/>
            <person name="Crous P."/>
            <person name="Smith M.E."/>
        </authorList>
    </citation>
    <scope>NUCLEOTIDE SEQUENCE</scope>
    <source>
        <strain evidence="3">BCRC 34297</strain>
    </source>
</reference>
<feature type="compositionally biased region" description="Low complexity" evidence="1">
    <location>
        <begin position="77"/>
        <end position="113"/>
    </location>
</feature>
<evidence type="ECO:0000313" key="3">
    <source>
        <dbReference type="EMBL" id="KAJ2740720.1"/>
    </source>
</evidence>
<protein>
    <submittedName>
        <fullName evidence="3">Uncharacterized protein</fullName>
    </submittedName>
</protein>
<proteinExistence type="predicted"/>
<keyword evidence="4" id="KW-1185">Reference proteome</keyword>
<keyword evidence="2" id="KW-0732">Signal</keyword>
<name>A0A9W8L5Z2_9FUNG</name>
<feature type="chain" id="PRO_5040888005" evidence="2">
    <location>
        <begin position="17"/>
        <end position="158"/>
    </location>
</feature>